<dbReference type="AlphaFoldDB" id="A0A1I6P0Z2"/>
<proteinExistence type="predicted"/>
<organism evidence="2 3">
    <name type="scientific">Lutibacter maritimus</name>
    <dbReference type="NCBI Taxonomy" id="593133"/>
    <lineage>
        <taxon>Bacteria</taxon>
        <taxon>Pseudomonadati</taxon>
        <taxon>Bacteroidota</taxon>
        <taxon>Flavobacteriia</taxon>
        <taxon>Flavobacteriales</taxon>
        <taxon>Flavobacteriaceae</taxon>
        <taxon>Lutibacter</taxon>
    </lineage>
</organism>
<dbReference type="GO" id="GO:0008757">
    <property type="term" value="F:S-adenosylmethionine-dependent methyltransferase activity"/>
    <property type="evidence" value="ECO:0007669"/>
    <property type="project" value="InterPro"/>
</dbReference>
<keyword evidence="3" id="KW-1185">Reference proteome</keyword>
<dbReference type="PANTHER" id="PTHR43861:SF1">
    <property type="entry name" value="TRANS-ACONITATE 2-METHYLTRANSFERASE"/>
    <property type="match status" value="1"/>
</dbReference>
<dbReference type="RefSeq" id="WP_090222889.1">
    <property type="nucleotide sequence ID" value="NZ_FOZP01000001.1"/>
</dbReference>
<dbReference type="STRING" id="593133.SAMN04488006_0793"/>
<keyword evidence="2" id="KW-0489">Methyltransferase</keyword>
<dbReference type="Gene3D" id="3.40.50.150">
    <property type="entry name" value="Vaccinia Virus protein VP39"/>
    <property type="match status" value="1"/>
</dbReference>
<dbReference type="OrthoDB" id="3896938at2"/>
<name>A0A1I6P0Z2_9FLAO</name>
<dbReference type="PANTHER" id="PTHR43861">
    <property type="entry name" value="TRANS-ACONITATE 2-METHYLTRANSFERASE-RELATED"/>
    <property type="match status" value="1"/>
</dbReference>
<sequence>MDIGIIKDAISGTDIYILDQILKNRYQTGDSILDAGCGNGRNLKWFYQAGFEIHGIDTELQRLNFCKGLYATQKENFIQASISELPFKQHSFNHILCNAVLHFAEDFNHFLNMFEELLRVLKPNGSLFIRMASEFGIENQVELLKNGTYNLPDGSTRFLLTSTVLEDLKNNKRIMLIEDVKTTIVHNKRSMTTLVIEKL</sequence>
<dbReference type="Proteomes" id="UP000199312">
    <property type="component" value="Unassembled WGS sequence"/>
</dbReference>
<evidence type="ECO:0000259" key="1">
    <source>
        <dbReference type="Pfam" id="PF08241"/>
    </source>
</evidence>
<evidence type="ECO:0000313" key="3">
    <source>
        <dbReference type="Proteomes" id="UP000199312"/>
    </source>
</evidence>
<dbReference type="InterPro" id="IPR013216">
    <property type="entry name" value="Methyltransf_11"/>
</dbReference>
<keyword evidence="2" id="KW-0808">Transferase</keyword>
<dbReference type="Pfam" id="PF08241">
    <property type="entry name" value="Methyltransf_11"/>
    <property type="match status" value="1"/>
</dbReference>
<dbReference type="GO" id="GO:0032259">
    <property type="term" value="P:methylation"/>
    <property type="evidence" value="ECO:0007669"/>
    <property type="project" value="UniProtKB-KW"/>
</dbReference>
<evidence type="ECO:0000313" key="2">
    <source>
        <dbReference type="EMBL" id="SFS33884.1"/>
    </source>
</evidence>
<gene>
    <name evidence="2" type="ORF">SAMN04488006_0793</name>
</gene>
<accession>A0A1I6P0Z2</accession>
<reference evidence="3" key="1">
    <citation type="submission" date="2016-10" db="EMBL/GenBank/DDBJ databases">
        <authorList>
            <person name="Varghese N."/>
            <person name="Submissions S."/>
        </authorList>
    </citation>
    <scope>NUCLEOTIDE SEQUENCE [LARGE SCALE GENOMIC DNA]</scope>
    <source>
        <strain evidence="3">DSM 24450</strain>
    </source>
</reference>
<protein>
    <submittedName>
        <fullName evidence="2">Methyltransferase domain-containing protein</fullName>
    </submittedName>
</protein>
<dbReference type="CDD" id="cd02440">
    <property type="entry name" value="AdoMet_MTases"/>
    <property type="match status" value="1"/>
</dbReference>
<dbReference type="SUPFAM" id="SSF53335">
    <property type="entry name" value="S-adenosyl-L-methionine-dependent methyltransferases"/>
    <property type="match status" value="1"/>
</dbReference>
<dbReference type="EMBL" id="FOZP01000001">
    <property type="protein sequence ID" value="SFS33884.1"/>
    <property type="molecule type" value="Genomic_DNA"/>
</dbReference>
<feature type="domain" description="Methyltransferase type 11" evidence="1">
    <location>
        <begin position="33"/>
        <end position="129"/>
    </location>
</feature>
<dbReference type="InterPro" id="IPR029063">
    <property type="entry name" value="SAM-dependent_MTases_sf"/>
</dbReference>